<evidence type="ECO:0000313" key="2">
    <source>
        <dbReference type="Proteomes" id="UP000664698"/>
    </source>
</evidence>
<dbReference type="SUPFAM" id="SSF51182">
    <property type="entry name" value="RmlC-like cupins"/>
    <property type="match status" value="1"/>
</dbReference>
<comment type="caution">
    <text evidence="1">The sequence shown here is derived from an EMBL/GenBank/DDBJ whole genome shotgun (WGS) entry which is preliminary data.</text>
</comment>
<keyword evidence="2" id="KW-1185">Reference proteome</keyword>
<dbReference type="PANTHER" id="PTHR37694">
    <property type="entry name" value="SLR8022 PROTEIN"/>
    <property type="match status" value="1"/>
</dbReference>
<dbReference type="CDD" id="cd02230">
    <property type="entry name" value="cupin_HP0902-like"/>
    <property type="match status" value="1"/>
</dbReference>
<sequence>MEHTEFEKGQVLSLVDAVEYIPGSIVTKSILRKDTGYITISSFDTGETWQTKSSPFDNLIQIIDGRAEVFIDEKSNQLEAGQAIIIPAHAANSLMANTRFKMLSTLIKSGYEDIHL</sequence>
<gene>
    <name evidence="1" type="ORF">J0A67_10250</name>
</gene>
<proteinExistence type="predicted"/>
<organism evidence="1 2">
    <name type="scientific">Algoriphagus aestuariicola</name>
    <dbReference type="NCBI Taxonomy" id="1852016"/>
    <lineage>
        <taxon>Bacteria</taxon>
        <taxon>Pseudomonadati</taxon>
        <taxon>Bacteroidota</taxon>
        <taxon>Cytophagia</taxon>
        <taxon>Cytophagales</taxon>
        <taxon>Cyclobacteriaceae</taxon>
        <taxon>Algoriphagus</taxon>
    </lineage>
</organism>
<dbReference type="Gene3D" id="2.60.120.10">
    <property type="entry name" value="Jelly Rolls"/>
    <property type="match status" value="1"/>
</dbReference>
<accession>A0ABS3BQA0</accession>
<dbReference type="EMBL" id="JAFKCW010000002">
    <property type="protein sequence ID" value="MBN7801245.1"/>
    <property type="molecule type" value="Genomic_DNA"/>
</dbReference>
<name>A0ABS3BQA0_9BACT</name>
<reference evidence="1 2" key="1">
    <citation type="submission" date="2021-03" db="EMBL/GenBank/DDBJ databases">
        <title>novel species isolated from a fishpond in China.</title>
        <authorList>
            <person name="Lu H."/>
            <person name="Cai Z."/>
        </authorList>
    </citation>
    <scope>NUCLEOTIDE SEQUENCE [LARGE SCALE GENOMIC DNA]</scope>
    <source>
        <strain evidence="1 2">JCM 31546</strain>
    </source>
</reference>
<evidence type="ECO:0000313" key="1">
    <source>
        <dbReference type="EMBL" id="MBN7801245.1"/>
    </source>
</evidence>
<protein>
    <submittedName>
        <fullName evidence="1">Cupin domain-containing protein</fullName>
    </submittedName>
</protein>
<dbReference type="PANTHER" id="PTHR37694:SF1">
    <property type="entry name" value="SLR8022 PROTEIN"/>
    <property type="match status" value="1"/>
</dbReference>
<dbReference type="InterPro" id="IPR011051">
    <property type="entry name" value="RmlC_Cupin_sf"/>
</dbReference>
<dbReference type="InterPro" id="IPR014710">
    <property type="entry name" value="RmlC-like_jellyroll"/>
</dbReference>
<dbReference type="RefSeq" id="WP_206569216.1">
    <property type="nucleotide sequence ID" value="NZ_JAFKCW010000002.1"/>
</dbReference>
<dbReference type="Proteomes" id="UP000664698">
    <property type="component" value="Unassembled WGS sequence"/>
</dbReference>